<accession>A0ABV0K3F7</accession>
<gene>
    <name evidence="2" type="ORF">NC992_06050</name>
</gene>
<protein>
    <recommendedName>
        <fullName evidence="4">ATPase involved in DNA repair</fullName>
    </recommendedName>
</protein>
<feature type="region of interest" description="Disordered" evidence="1">
    <location>
        <begin position="98"/>
        <end position="118"/>
    </location>
</feature>
<comment type="caution">
    <text evidence="2">The sequence shown here is derived from an EMBL/GenBank/DDBJ whole genome shotgun (WGS) entry which is preliminary data.</text>
</comment>
<name>A0ABV0K3F7_9CYAN</name>
<reference evidence="2 3" key="1">
    <citation type="submission" date="2022-04" db="EMBL/GenBank/DDBJ databases">
        <title>Positive selection, recombination, and allopatry shape intraspecific diversity of widespread and dominant cyanobacteria.</title>
        <authorList>
            <person name="Wei J."/>
            <person name="Shu W."/>
            <person name="Hu C."/>
        </authorList>
    </citation>
    <scope>NUCLEOTIDE SEQUENCE [LARGE SCALE GENOMIC DNA]</scope>
    <source>
        <strain evidence="2 3">DQ-A4</strain>
    </source>
</reference>
<keyword evidence="3" id="KW-1185">Reference proteome</keyword>
<evidence type="ECO:0000256" key="1">
    <source>
        <dbReference type="SAM" id="MobiDB-lite"/>
    </source>
</evidence>
<organism evidence="2 3">
    <name type="scientific">Leptolyngbya subtilissima DQ-A4</name>
    <dbReference type="NCBI Taxonomy" id="2933933"/>
    <lineage>
        <taxon>Bacteria</taxon>
        <taxon>Bacillati</taxon>
        <taxon>Cyanobacteriota</taxon>
        <taxon>Cyanophyceae</taxon>
        <taxon>Leptolyngbyales</taxon>
        <taxon>Leptolyngbyaceae</taxon>
        <taxon>Leptolyngbya group</taxon>
        <taxon>Leptolyngbya</taxon>
    </lineage>
</organism>
<dbReference type="RefSeq" id="WP_190695977.1">
    <property type="nucleotide sequence ID" value="NZ_JAMPKX010000002.1"/>
</dbReference>
<evidence type="ECO:0000313" key="3">
    <source>
        <dbReference type="Proteomes" id="UP001482513"/>
    </source>
</evidence>
<evidence type="ECO:0008006" key="4">
    <source>
        <dbReference type="Google" id="ProtNLM"/>
    </source>
</evidence>
<sequence>MPRQKRSSPVLEKGVRRAAALKSISASLNLGDGLTLDNYQLELDKLQSQLATYNESLSFVDRALSVVRDTEKDIRVLSERMLIAVAAKYGKDSYEYEMAGGTRKSDRKRPTRRIDSVA</sequence>
<dbReference type="Proteomes" id="UP001482513">
    <property type="component" value="Unassembled WGS sequence"/>
</dbReference>
<dbReference type="EMBL" id="JAMPKX010000002">
    <property type="protein sequence ID" value="MEP0946428.1"/>
    <property type="molecule type" value="Genomic_DNA"/>
</dbReference>
<proteinExistence type="predicted"/>
<evidence type="ECO:0000313" key="2">
    <source>
        <dbReference type="EMBL" id="MEP0946428.1"/>
    </source>
</evidence>